<evidence type="ECO:0000256" key="1">
    <source>
        <dbReference type="ARBA" id="ARBA00005428"/>
    </source>
</evidence>
<evidence type="ECO:0000256" key="2">
    <source>
        <dbReference type="ARBA" id="ARBA00023008"/>
    </source>
</evidence>
<dbReference type="eggNOG" id="COG1937">
    <property type="taxonomic scope" value="Bacteria"/>
</dbReference>
<dbReference type="Gene3D" id="1.20.58.1000">
    <property type="entry name" value="Metal-sensitive repressor, helix protomer"/>
    <property type="match status" value="1"/>
</dbReference>
<gene>
    <name evidence="4" type="ordered locus">Ccur_11230</name>
</gene>
<dbReference type="InterPro" id="IPR003735">
    <property type="entry name" value="Metal_Tscrpt_repr"/>
</dbReference>
<dbReference type="GO" id="GO:0003677">
    <property type="term" value="F:DNA binding"/>
    <property type="evidence" value="ECO:0007669"/>
    <property type="project" value="InterPro"/>
</dbReference>
<dbReference type="PANTHER" id="PTHR33677:SF3">
    <property type="entry name" value="COPPER-SENSING TRANSCRIPTIONAL REPRESSOR RICR"/>
    <property type="match status" value="1"/>
</dbReference>
<dbReference type="EMBL" id="CP001682">
    <property type="protein sequence ID" value="ACU94813.1"/>
    <property type="molecule type" value="Genomic_DNA"/>
</dbReference>
<organism evidence="4 5">
    <name type="scientific">Cryptobacterium curtum (strain ATCC 700683 / DSM 15641 / CCUG 43107 / 12-3)</name>
    <dbReference type="NCBI Taxonomy" id="469378"/>
    <lineage>
        <taxon>Bacteria</taxon>
        <taxon>Bacillati</taxon>
        <taxon>Actinomycetota</taxon>
        <taxon>Coriobacteriia</taxon>
        <taxon>Eggerthellales</taxon>
        <taxon>Eggerthellaceae</taxon>
        <taxon>Cryptobacterium</taxon>
    </lineage>
</organism>
<comment type="similarity">
    <text evidence="1">Belongs to the CsoR family.</text>
</comment>
<protein>
    <submittedName>
        <fullName evidence="4">Uncharacterized conserved protein</fullName>
    </submittedName>
</protein>
<evidence type="ECO:0000313" key="5">
    <source>
        <dbReference type="Proteomes" id="UP000000954"/>
    </source>
</evidence>
<keyword evidence="5" id="KW-1185">Reference proteome</keyword>
<dbReference type="GO" id="GO:0045892">
    <property type="term" value="P:negative regulation of DNA-templated transcription"/>
    <property type="evidence" value="ECO:0007669"/>
    <property type="project" value="UniProtKB-ARBA"/>
</dbReference>
<sequence length="103" mass="11769">MAERECPHCARQKHTPRSQDLQEDLQRRLNRAIGQLGGIKTMIEENRYCGDVLVQLSATRSAIQSIERIVLQNHLETCVVEEIRSGNDEIVDEAMDLIKRVAK</sequence>
<dbReference type="HOGENOM" id="CLU_130332_0_0_11"/>
<dbReference type="InterPro" id="IPR038390">
    <property type="entry name" value="Metal_Tscrpt_repr_sf"/>
</dbReference>
<evidence type="ECO:0000256" key="3">
    <source>
        <dbReference type="SAM" id="MobiDB-lite"/>
    </source>
</evidence>
<dbReference type="OrthoDB" id="9811244at2"/>
<dbReference type="Pfam" id="PF02583">
    <property type="entry name" value="Trns_repr_metal"/>
    <property type="match status" value="1"/>
</dbReference>
<proteinExistence type="inferred from homology"/>
<dbReference type="RefSeq" id="WP_015778676.1">
    <property type="nucleotide sequence ID" value="NC_013170.1"/>
</dbReference>
<dbReference type="Proteomes" id="UP000000954">
    <property type="component" value="Chromosome"/>
</dbReference>
<keyword evidence="2" id="KW-0186">Copper</keyword>
<name>C7MPH3_CRYCD</name>
<feature type="region of interest" description="Disordered" evidence="3">
    <location>
        <begin position="1"/>
        <end position="21"/>
    </location>
</feature>
<dbReference type="GO" id="GO:0046872">
    <property type="term" value="F:metal ion binding"/>
    <property type="evidence" value="ECO:0007669"/>
    <property type="project" value="InterPro"/>
</dbReference>
<dbReference type="STRING" id="469378.Ccur_11230"/>
<evidence type="ECO:0000313" key="4">
    <source>
        <dbReference type="EMBL" id="ACU94813.1"/>
    </source>
</evidence>
<reference evidence="4 5" key="1">
    <citation type="journal article" date="2009" name="Stand. Genomic Sci.">
        <title>Complete genome sequence of Cryptobacterium curtum type strain (12-3).</title>
        <authorList>
            <person name="Mavrommatis K."/>
            <person name="Pukall R."/>
            <person name="Rohde C."/>
            <person name="Chen F."/>
            <person name="Sims D."/>
            <person name="Brettin T."/>
            <person name="Kuske C."/>
            <person name="Detter J.C."/>
            <person name="Han C."/>
            <person name="Lapidus A."/>
            <person name="Copeland A."/>
            <person name="Glavina Del Rio T."/>
            <person name="Nolan M."/>
            <person name="Lucas S."/>
            <person name="Tice H."/>
            <person name="Cheng J.F."/>
            <person name="Bruce D."/>
            <person name="Goodwin L."/>
            <person name="Pitluck S."/>
            <person name="Ovchinnikova G."/>
            <person name="Pati A."/>
            <person name="Ivanova N."/>
            <person name="Chen A."/>
            <person name="Palaniappan K."/>
            <person name="Chain P."/>
            <person name="D'haeseleer P."/>
            <person name="Goker M."/>
            <person name="Bristow J."/>
            <person name="Eisen J.A."/>
            <person name="Markowitz V."/>
            <person name="Hugenholtz P."/>
            <person name="Rohde M."/>
            <person name="Klenk H.P."/>
            <person name="Kyrpides N.C."/>
        </authorList>
    </citation>
    <scope>NUCLEOTIDE SEQUENCE [LARGE SCALE GENOMIC DNA]</scope>
    <source>
        <strain evidence="5">ATCC 700683 / DSM 15641 / 12-3</strain>
    </source>
</reference>
<accession>C7MPH3</accession>
<dbReference type="AlphaFoldDB" id="C7MPH3"/>
<dbReference type="PANTHER" id="PTHR33677">
    <property type="entry name" value="TRANSCRIPTIONAL REPRESSOR FRMR-RELATED"/>
    <property type="match status" value="1"/>
</dbReference>
<dbReference type="KEGG" id="ccu:Ccur_11230"/>
<dbReference type="CDD" id="cd10156">
    <property type="entry name" value="FpFrmR-Cterm-like_DUF156"/>
    <property type="match status" value="1"/>
</dbReference>